<dbReference type="SUPFAM" id="SSF52540">
    <property type="entry name" value="P-loop containing nucleoside triphosphate hydrolases"/>
    <property type="match status" value="1"/>
</dbReference>
<dbReference type="GO" id="GO:0043138">
    <property type="term" value="F:3'-5' DNA helicase activity"/>
    <property type="evidence" value="ECO:0007669"/>
    <property type="project" value="UniProtKB-EC"/>
</dbReference>
<dbReference type="InterPro" id="IPR011545">
    <property type="entry name" value="DEAD/DEAH_box_helicase_dom"/>
</dbReference>
<dbReference type="Pfam" id="PF00270">
    <property type="entry name" value="DEAD"/>
    <property type="match status" value="1"/>
</dbReference>
<proteinExistence type="predicted"/>
<dbReference type="SMART" id="SM00487">
    <property type="entry name" value="DEXDc"/>
    <property type="match status" value="1"/>
</dbReference>
<keyword evidence="4" id="KW-1185">Reference proteome</keyword>
<dbReference type="InterPro" id="IPR014001">
    <property type="entry name" value="Helicase_ATP-bd"/>
</dbReference>
<reference evidence="3" key="3">
    <citation type="submission" date="2025-09" db="UniProtKB">
        <authorList>
            <consortium name="Ensembl"/>
        </authorList>
    </citation>
    <scope>IDENTIFICATION</scope>
</reference>
<dbReference type="FunFam" id="3.40.50.300:FF:000950">
    <property type="entry name" value="probable ATP-dependent DNA helicase HFM1"/>
    <property type="match status" value="1"/>
</dbReference>
<sequence>SSSFLPQAPLPPPSSGLICSKWPTPAAGSTCRDAGQGHKESPRSAHDASATPHTRCCTAQSQTRGLSPGLLGLAFCDQSLKSVSFLLCESSEFKISTEFEFCWNAWNAVVLGLWLDFLNHTTTAAKFRSVFKEFPFFNYVQSKALDDVLYTGKNFVACAPTGSGKTVLFELAIIRLLMETSEPWRDVKAVYMAPIKALCSQRFESWKQKFGPLGLNCKELTGDTEIDDFFEIQDAHIIMTTPEKWDSMTRKWKENCLLQLVRLFLIDEVHVVKDAIRGATLEVVVSRMKAVHAYRTAENPQPDLSMRFLALSATIPNISDVSG</sequence>
<dbReference type="GO" id="GO:0016787">
    <property type="term" value="F:hydrolase activity"/>
    <property type="evidence" value="ECO:0007669"/>
    <property type="project" value="UniProtKB-KW"/>
</dbReference>
<protein>
    <recommendedName>
        <fullName evidence="2">Helicase ATP-binding domain-containing protein</fullName>
    </recommendedName>
</protein>
<organism evidence="3 4">
    <name type="scientific">Myripristis murdjan</name>
    <name type="common">pinecone soldierfish</name>
    <dbReference type="NCBI Taxonomy" id="586833"/>
    <lineage>
        <taxon>Eukaryota</taxon>
        <taxon>Metazoa</taxon>
        <taxon>Chordata</taxon>
        <taxon>Craniata</taxon>
        <taxon>Vertebrata</taxon>
        <taxon>Euteleostomi</taxon>
        <taxon>Actinopterygii</taxon>
        <taxon>Neopterygii</taxon>
        <taxon>Teleostei</taxon>
        <taxon>Neoteleostei</taxon>
        <taxon>Acanthomorphata</taxon>
        <taxon>Holocentriformes</taxon>
        <taxon>Holocentridae</taxon>
        <taxon>Myripristis</taxon>
    </lineage>
</organism>
<name>A0A667Y4X7_9TELE</name>
<reference evidence="3" key="2">
    <citation type="submission" date="2025-08" db="UniProtKB">
        <authorList>
            <consortium name="Ensembl"/>
        </authorList>
    </citation>
    <scope>IDENTIFICATION</scope>
</reference>
<dbReference type="GO" id="GO:0005524">
    <property type="term" value="F:ATP binding"/>
    <property type="evidence" value="ECO:0007669"/>
    <property type="project" value="InterPro"/>
</dbReference>
<evidence type="ECO:0000313" key="3">
    <source>
        <dbReference type="Ensembl" id="ENSMMDP00005016551.1"/>
    </source>
</evidence>
<dbReference type="PANTHER" id="PTHR47835:SF3">
    <property type="entry name" value="HELICASE FOR MEIOSIS 1"/>
    <property type="match status" value="1"/>
</dbReference>
<dbReference type="CDD" id="cd18023">
    <property type="entry name" value="DEXHc_HFM1"/>
    <property type="match status" value="1"/>
</dbReference>
<evidence type="ECO:0000259" key="2">
    <source>
        <dbReference type="PROSITE" id="PS51192"/>
    </source>
</evidence>
<dbReference type="Proteomes" id="UP000472263">
    <property type="component" value="Chromosome 17"/>
</dbReference>
<feature type="domain" description="Helicase ATP-binding" evidence="2">
    <location>
        <begin position="146"/>
        <end position="323"/>
    </location>
</feature>
<evidence type="ECO:0000313" key="4">
    <source>
        <dbReference type="Proteomes" id="UP000472263"/>
    </source>
</evidence>
<evidence type="ECO:0000256" key="1">
    <source>
        <dbReference type="SAM" id="MobiDB-lite"/>
    </source>
</evidence>
<dbReference type="PANTHER" id="PTHR47835">
    <property type="entry name" value="HFM1, ATP DEPENDENT DNA HELICASE HOMOLOG"/>
    <property type="match status" value="1"/>
</dbReference>
<dbReference type="InterPro" id="IPR052247">
    <property type="entry name" value="Meiotic_Crossover_Helicase"/>
</dbReference>
<dbReference type="Ensembl" id="ENSMMDT00005016977.1">
    <property type="protein sequence ID" value="ENSMMDP00005016551.1"/>
    <property type="gene ID" value="ENSMMDG00005008373.1"/>
</dbReference>
<accession>A0A667Y4X7</accession>
<feature type="compositionally biased region" description="Basic and acidic residues" evidence="1">
    <location>
        <begin position="35"/>
        <end position="46"/>
    </location>
</feature>
<dbReference type="InParanoid" id="A0A667Y4X7"/>
<dbReference type="Gene3D" id="3.40.50.300">
    <property type="entry name" value="P-loop containing nucleotide triphosphate hydrolases"/>
    <property type="match status" value="1"/>
</dbReference>
<reference evidence="3" key="1">
    <citation type="submission" date="2019-06" db="EMBL/GenBank/DDBJ databases">
        <authorList>
            <consortium name="Wellcome Sanger Institute Data Sharing"/>
        </authorList>
    </citation>
    <scope>NUCLEOTIDE SEQUENCE [LARGE SCALE GENOMIC DNA]</scope>
</reference>
<dbReference type="GeneTree" id="ENSGT00550000074822"/>
<dbReference type="GO" id="GO:0003676">
    <property type="term" value="F:nucleic acid binding"/>
    <property type="evidence" value="ECO:0007669"/>
    <property type="project" value="InterPro"/>
</dbReference>
<dbReference type="AlphaFoldDB" id="A0A667Y4X7"/>
<dbReference type="InterPro" id="IPR027417">
    <property type="entry name" value="P-loop_NTPase"/>
</dbReference>
<feature type="region of interest" description="Disordered" evidence="1">
    <location>
        <begin position="1"/>
        <end position="51"/>
    </location>
</feature>
<dbReference type="PROSITE" id="PS51192">
    <property type="entry name" value="HELICASE_ATP_BIND_1"/>
    <property type="match status" value="1"/>
</dbReference>